<gene>
    <name evidence="1" type="ORF">E8P82_14640</name>
</gene>
<protein>
    <submittedName>
        <fullName evidence="1">Uncharacterized protein</fullName>
    </submittedName>
</protein>
<evidence type="ECO:0000313" key="2">
    <source>
        <dbReference type="Proteomes" id="UP000305233"/>
    </source>
</evidence>
<sequence>MTTLLIVLNLLASVISFSAIVWAWHKARAKLRDSEARFDHLKEFGQSYGGEQLTYDDVQHLRELVNKTIHGHMLDGLGLQVGLVGLGIALGTAANVLPLVTSG</sequence>
<keyword evidence="2" id="KW-1185">Reference proteome</keyword>
<evidence type="ECO:0000313" key="1">
    <source>
        <dbReference type="EMBL" id="THJ64606.1"/>
    </source>
</evidence>
<dbReference type="RefSeq" id="WP_136455789.1">
    <property type="nucleotide sequence ID" value="NZ_SSWH01000023.1"/>
</dbReference>
<reference evidence="1 2" key="1">
    <citation type="submission" date="2019-04" db="EMBL/GenBank/DDBJ databases">
        <authorList>
            <person name="Liu Q."/>
            <person name="Xin Y.-H."/>
        </authorList>
    </citation>
    <scope>NUCLEOTIDE SEQUENCE [LARGE SCALE GENOMIC DNA]</scope>
    <source>
        <strain evidence="1 2">AM23</strain>
    </source>
</reference>
<proteinExistence type="predicted"/>
<name>A0A4S5DZZ1_9MICC</name>
<organism evidence="1 2">
    <name type="scientific">Arthrobacter echini</name>
    <dbReference type="NCBI Taxonomy" id="1529066"/>
    <lineage>
        <taxon>Bacteria</taxon>
        <taxon>Bacillati</taxon>
        <taxon>Actinomycetota</taxon>
        <taxon>Actinomycetes</taxon>
        <taxon>Micrococcales</taxon>
        <taxon>Micrococcaceae</taxon>
        <taxon>Arthrobacter</taxon>
    </lineage>
</organism>
<dbReference type="Proteomes" id="UP000305233">
    <property type="component" value="Unassembled WGS sequence"/>
</dbReference>
<dbReference type="OrthoDB" id="4945836at2"/>
<accession>A0A4S5DZZ1</accession>
<comment type="caution">
    <text evidence="1">The sequence shown here is derived from an EMBL/GenBank/DDBJ whole genome shotgun (WGS) entry which is preliminary data.</text>
</comment>
<dbReference type="EMBL" id="SSWH01000023">
    <property type="protein sequence ID" value="THJ64606.1"/>
    <property type="molecule type" value="Genomic_DNA"/>
</dbReference>
<dbReference type="AlphaFoldDB" id="A0A4S5DZZ1"/>